<dbReference type="PROSITE" id="PS01180">
    <property type="entry name" value="CUB"/>
    <property type="match status" value="1"/>
</dbReference>
<keyword evidence="3" id="KW-0812">Transmembrane</keyword>
<dbReference type="Proteomes" id="UP001562425">
    <property type="component" value="Unassembled WGS sequence"/>
</dbReference>
<comment type="caution">
    <text evidence="5">The sequence shown here is derived from an EMBL/GenBank/DDBJ whole genome shotgun (WGS) entry which is preliminary data.</text>
</comment>
<dbReference type="PANTHER" id="PTHR33236:SF6">
    <property type="entry name" value="CUB DOMAIN-CONTAINING PROTEIN"/>
    <property type="match status" value="1"/>
</dbReference>
<dbReference type="PANTHER" id="PTHR33236">
    <property type="entry name" value="INTRAFLAGELLAR TRANSPORT PROTEIN 122 FAMILY PROTEIN-RELATED"/>
    <property type="match status" value="1"/>
</dbReference>
<keyword evidence="6" id="KW-1185">Reference proteome</keyword>
<keyword evidence="1 2" id="KW-1015">Disulfide bond</keyword>
<evidence type="ECO:0000313" key="6">
    <source>
        <dbReference type="Proteomes" id="UP001562425"/>
    </source>
</evidence>
<evidence type="ECO:0000256" key="1">
    <source>
        <dbReference type="ARBA" id="ARBA00023157"/>
    </source>
</evidence>
<dbReference type="SUPFAM" id="SSF49854">
    <property type="entry name" value="Spermadhesin, CUB domain"/>
    <property type="match status" value="1"/>
</dbReference>
<evidence type="ECO:0000259" key="4">
    <source>
        <dbReference type="PROSITE" id="PS01180"/>
    </source>
</evidence>
<feature type="transmembrane region" description="Helical" evidence="3">
    <location>
        <begin position="354"/>
        <end position="375"/>
    </location>
</feature>
<evidence type="ECO:0000256" key="2">
    <source>
        <dbReference type="PROSITE-ProRule" id="PRU00059"/>
    </source>
</evidence>
<evidence type="ECO:0000256" key="3">
    <source>
        <dbReference type="SAM" id="Phobius"/>
    </source>
</evidence>
<name>A0ABD1CCN7_CULPP</name>
<accession>A0ABD1CCN7</accession>
<dbReference type="Pfam" id="PF26080">
    <property type="entry name" value="CUB_animal"/>
    <property type="match status" value="1"/>
</dbReference>
<dbReference type="Gene3D" id="3.40.190.10">
    <property type="entry name" value="Periplasmic binding protein-like II"/>
    <property type="match status" value="1"/>
</dbReference>
<proteinExistence type="predicted"/>
<dbReference type="EMBL" id="JBEHCU010013625">
    <property type="protein sequence ID" value="KAL1374151.1"/>
    <property type="molecule type" value="Genomic_DNA"/>
</dbReference>
<dbReference type="AlphaFoldDB" id="A0ABD1CCN7"/>
<feature type="disulfide bond" evidence="2">
    <location>
        <begin position="670"/>
        <end position="687"/>
    </location>
</feature>
<keyword evidence="3" id="KW-1133">Transmembrane helix</keyword>
<dbReference type="InterPro" id="IPR058698">
    <property type="entry name" value="CUB_metazoa"/>
</dbReference>
<protein>
    <recommendedName>
        <fullName evidence="4">CUB domain-containing protein</fullName>
    </recommendedName>
</protein>
<reference evidence="5 6" key="1">
    <citation type="submission" date="2024-05" db="EMBL/GenBank/DDBJ databases">
        <title>Culex pipiens pipiens assembly and annotation.</title>
        <authorList>
            <person name="Alout H."/>
            <person name="Durand T."/>
        </authorList>
    </citation>
    <scope>NUCLEOTIDE SEQUENCE [LARGE SCALE GENOMIC DNA]</scope>
    <source>
        <strain evidence="5">HA-2024</strain>
        <tissue evidence="5">Whole body</tissue>
    </source>
</reference>
<comment type="caution">
    <text evidence="2">Lacks conserved residue(s) required for the propagation of feature annotation.</text>
</comment>
<dbReference type="SUPFAM" id="SSF53850">
    <property type="entry name" value="Periplasmic binding protein-like II"/>
    <property type="match status" value="1"/>
</dbReference>
<dbReference type="InterPro" id="IPR000859">
    <property type="entry name" value="CUB_dom"/>
</dbReference>
<organism evidence="5 6">
    <name type="scientific">Culex pipiens pipiens</name>
    <name type="common">Northern house mosquito</name>
    <dbReference type="NCBI Taxonomy" id="38569"/>
    <lineage>
        <taxon>Eukaryota</taxon>
        <taxon>Metazoa</taxon>
        <taxon>Ecdysozoa</taxon>
        <taxon>Arthropoda</taxon>
        <taxon>Hexapoda</taxon>
        <taxon>Insecta</taxon>
        <taxon>Pterygota</taxon>
        <taxon>Neoptera</taxon>
        <taxon>Endopterygota</taxon>
        <taxon>Diptera</taxon>
        <taxon>Nematocera</taxon>
        <taxon>Culicoidea</taxon>
        <taxon>Culicidae</taxon>
        <taxon>Culicinae</taxon>
        <taxon>Culicini</taxon>
        <taxon>Culex</taxon>
        <taxon>Culex</taxon>
    </lineage>
</organism>
<sequence length="905" mass="102275">MERKGIILSSGWKLAVARLLTTMAIWSSAADAILPIFTVFQWGQGLCSASSGEYGSCQPNNECVLRGGIPAGPCAGGYGTCCICSEWVSQLLHHIVQTSAGTTDVVLGETKLDSTNEDTFNNIRTTLNLLALPKHESSISSDVKRNVLYMVDGMNDSIELMIPTECTYYVIVVNSGVPMTRREVFQRISCTHLLMVDTSHDPLRVHRVSPADHHSTEIFNENSSLATILDDRNDWRGREVNVMYSPADPPYSVTLDGRLTGLDVELCRSIFDHAGIRYRFVERPPITSPDYGKYQLLVFKFLNDKNIHMMVSSVLFKSPFSTALTVFDKTGFCLIIPKNLQRNVIYHLVHPFKYNVWLLIAAFLALDLILARLFVEAFPHNLIMILLFGDSLADHQQTRCTRYYCFFCTVLLFLLSEAYLAKAIIYMTITRYTPDMQTLDEVFASDVMFKVPPGSSQLFKNQGDIYHRLYQRSIEDPNFRYDMADDRYGYMVSCRYGEYLIERHVRQEILDFGQRGAKRRFYMLDQMVSWEFRRYMVMKHFTFYGRFKRATNWLFEAGLWDKWEAMYRFDYEKDGFDFHMWDEDDILALEDIVAIWYLMATGLVISVMASCGGVARENGTYFVNPNHPDTTDGTGSCQLTVLKMHPDICQIRLDFDQFSINGPEIVNHICNNDQFLVSGGSPAPTICGTSNGDHMYIDAGMGQSNPIILTVITSGPSYPRSWRVRISQIPCGAISKAEQGCLQYFTGVSGRIKSFNFDTISGRQLSNQDYSLCIRTERNFCSIHYTACPDVSRNRSRTFTLSGNSNMAVQAMVGGGTQGAPNSCMHDWLLIPCAKVADRMPTASTCEDKICGGVFNAEISSVERTVVSTVRPFHLAFHTDSVEAPMDVDNRGFCLDYVQQPCTSN</sequence>
<evidence type="ECO:0000313" key="5">
    <source>
        <dbReference type="EMBL" id="KAL1374151.1"/>
    </source>
</evidence>
<feature type="transmembrane region" description="Helical" evidence="3">
    <location>
        <begin position="403"/>
        <end position="429"/>
    </location>
</feature>
<dbReference type="InterPro" id="IPR035914">
    <property type="entry name" value="Sperma_CUB_dom_sf"/>
</dbReference>
<gene>
    <name evidence="5" type="ORF">pipiens_018257</name>
</gene>
<feature type="domain" description="CUB" evidence="4">
    <location>
        <begin position="611"/>
        <end position="729"/>
    </location>
</feature>
<keyword evidence="3" id="KW-0472">Membrane</keyword>